<dbReference type="RefSeq" id="XP_003334581.2">
    <property type="nucleotide sequence ID" value="XM_003334533.2"/>
</dbReference>
<dbReference type="HOGENOM" id="CLU_174982_0_0_1"/>
<dbReference type="GeneID" id="10546221"/>
<reference evidence="2" key="2">
    <citation type="journal article" date="2011" name="Proc. Natl. Acad. Sci. U.S.A.">
        <title>Obligate biotrophy features unraveled by the genomic analysis of rust fungi.</title>
        <authorList>
            <person name="Duplessis S."/>
            <person name="Cuomo C.A."/>
            <person name="Lin Y.-C."/>
            <person name="Aerts A."/>
            <person name="Tisserant E."/>
            <person name="Veneault-Fourrey C."/>
            <person name="Joly D.L."/>
            <person name="Hacquard S."/>
            <person name="Amselem J."/>
            <person name="Cantarel B.L."/>
            <person name="Chiu R."/>
            <person name="Coutinho P.M."/>
            <person name="Feau N."/>
            <person name="Field M."/>
            <person name="Frey P."/>
            <person name="Gelhaye E."/>
            <person name="Goldberg J."/>
            <person name="Grabherr M.G."/>
            <person name="Kodira C.D."/>
            <person name="Kohler A."/>
            <person name="Kuees U."/>
            <person name="Lindquist E.A."/>
            <person name="Lucas S.M."/>
            <person name="Mago R."/>
            <person name="Mauceli E."/>
            <person name="Morin E."/>
            <person name="Murat C."/>
            <person name="Pangilinan J.L."/>
            <person name="Park R."/>
            <person name="Pearson M."/>
            <person name="Quesneville H."/>
            <person name="Rouhier N."/>
            <person name="Sakthikumar S."/>
            <person name="Salamov A.A."/>
            <person name="Schmutz J."/>
            <person name="Selles B."/>
            <person name="Shapiro H."/>
            <person name="Tanguay P."/>
            <person name="Tuskan G.A."/>
            <person name="Henrissat B."/>
            <person name="Van de Peer Y."/>
            <person name="Rouze P."/>
            <person name="Ellis J.G."/>
            <person name="Dodds P.N."/>
            <person name="Schein J.E."/>
            <person name="Zhong S."/>
            <person name="Hamelin R.C."/>
            <person name="Grigoriev I.V."/>
            <person name="Szabo L.J."/>
            <person name="Martin F."/>
        </authorList>
    </citation>
    <scope>NUCLEOTIDE SEQUENCE [LARGE SCALE GENOMIC DNA]</scope>
    <source>
        <strain evidence="2">CRL 75-36-700-3 / race SCCL</strain>
    </source>
</reference>
<reference key="1">
    <citation type="submission" date="2007-01" db="EMBL/GenBank/DDBJ databases">
        <title>The Genome Sequence of Puccinia graminis f. sp. tritici Strain CRL 75-36-700-3.</title>
        <authorList>
            <consortium name="The Broad Institute Genome Sequencing Platform"/>
            <person name="Birren B."/>
            <person name="Lander E."/>
            <person name="Galagan J."/>
            <person name="Nusbaum C."/>
            <person name="Devon K."/>
            <person name="Cuomo C."/>
            <person name="Jaffe D."/>
            <person name="Butler J."/>
            <person name="Alvarez P."/>
            <person name="Gnerre S."/>
            <person name="Grabherr M."/>
            <person name="Mauceli E."/>
            <person name="Brockman W."/>
            <person name="Young S."/>
            <person name="LaButti K."/>
            <person name="Sykes S."/>
            <person name="DeCaprio D."/>
            <person name="Crawford M."/>
            <person name="Koehrsen M."/>
            <person name="Engels R."/>
            <person name="Montgomery P."/>
            <person name="Pearson M."/>
            <person name="Howarth C."/>
            <person name="Larson L."/>
            <person name="White J."/>
            <person name="Zeng Q."/>
            <person name="Kodira C."/>
            <person name="Yandava C."/>
            <person name="Alvarado L."/>
            <person name="O'Leary S."/>
            <person name="Szabo L."/>
            <person name="Dean R."/>
            <person name="Schein J."/>
        </authorList>
    </citation>
    <scope>NUCLEOTIDE SEQUENCE</scope>
    <source>
        <strain>CRL 75-36-700-3</strain>
    </source>
</reference>
<evidence type="ECO:0000313" key="1">
    <source>
        <dbReference type="EMBL" id="EFP90162.2"/>
    </source>
</evidence>
<dbReference type="AlphaFoldDB" id="E3L0T7"/>
<accession>E3L0T7</accession>
<dbReference type="OrthoDB" id="10271098at2759"/>
<gene>
    <name evidence="1" type="ORF">PGTG_16440</name>
</gene>
<name>E3L0T7_PUCGT</name>
<proteinExistence type="predicted"/>
<keyword evidence="2" id="KW-1185">Reference proteome</keyword>
<dbReference type="Proteomes" id="UP000008783">
    <property type="component" value="Unassembled WGS sequence"/>
</dbReference>
<organism evidence="1 2">
    <name type="scientific">Puccinia graminis f. sp. tritici (strain CRL 75-36-700-3 / race SCCL)</name>
    <name type="common">Black stem rust fungus</name>
    <dbReference type="NCBI Taxonomy" id="418459"/>
    <lineage>
        <taxon>Eukaryota</taxon>
        <taxon>Fungi</taxon>
        <taxon>Dikarya</taxon>
        <taxon>Basidiomycota</taxon>
        <taxon>Pucciniomycotina</taxon>
        <taxon>Pucciniomycetes</taxon>
        <taxon>Pucciniales</taxon>
        <taxon>Pucciniaceae</taxon>
        <taxon>Puccinia</taxon>
    </lineage>
</organism>
<evidence type="ECO:0000313" key="2">
    <source>
        <dbReference type="Proteomes" id="UP000008783"/>
    </source>
</evidence>
<dbReference type="VEuPathDB" id="FungiDB:PGTG_16440"/>
<sequence length="92" mass="10335">MPHSKGLSAWGCCGDRVPRKRSSERGLFLTPHIDDNQIDQVVEGGGRNFCWSLSRSPGYRHTGLNPPEGFLVRLRGVYSNGSVTQFFPSWNR</sequence>
<dbReference type="InParanoid" id="E3L0T7"/>
<protein>
    <submittedName>
        <fullName evidence="1">Uncharacterized protein</fullName>
    </submittedName>
</protein>
<dbReference type="KEGG" id="pgr:PGTG_16440"/>
<dbReference type="EMBL" id="DS178330">
    <property type="protein sequence ID" value="EFP90162.2"/>
    <property type="molecule type" value="Genomic_DNA"/>
</dbReference>